<feature type="region of interest" description="Disordered" evidence="1">
    <location>
        <begin position="1"/>
        <end position="29"/>
    </location>
</feature>
<dbReference type="AlphaFoldDB" id="X0SD78"/>
<feature type="compositionally biased region" description="Basic and acidic residues" evidence="1">
    <location>
        <begin position="1"/>
        <end position="12"/>
    </location>
</feature>
<name>X0SD78_9ZZZZ</name>
<feature type="non-terminal residue" evidence="2">
    <location>
        <position position="1"/>
    </location>
</feature>
<protein>
    <submittedName>
        <fullName evidence="2">Uncharacterized protein</fullName>
    </submittedName>
</protein>
<dbReference type="EMBL" id="BARS01005806">
    <property type="protein sequence ID" value="GAF78983.1"/>
    <property type="molecule type" value="Genomic_DNA"/>
</dbReference>
<accession>X0SD78</accession>
<evidence type="ECO:0000256" key="1">
    <source>
        <dbReference type="SAM" id="MobiDB-lite"/>
    </source>
</evidence>
<proteinExistence type="predicted"/>
<sequence length="236" mass="25623">GALKESPTRKTAAEYSGPKFKHHTPMQRKAAITPSEREITGMLRWARMKLSEGICGKEFDVMMGLRWGAALRTAGANALQVVRDRHEGLAGHLYVDSAAYATKKGTKGCEQGSLLHRANGVRFVLAMNRCGGCALANKRANGRAVCQKYNKELVAKGDIPEKHAHDYQRRMIREANMSDAEATANIFAASYDPSEFDLSNGALDGIDVTAAPVEPLADIWFANDALLHLGPSLLGD</sequence>
<evidence type="ECO:0000313" key="2">
    <source>
        <dbReference type="EMBL" id="GAF78983.1"/>
    </source>
</evidence>
<comment type="caution">
    <text evidence="2">The sequence shown here is derived from an EMBL/GenBank/DDBJ whole genome shotgun (WGS) entry which is preliminary data.</text>
</comment>
<organism evidence="2">
    <name type="scientific">marine sediment metagenome</name>
    <dbReference type="NCBI Taxonomy" id="412755"/>
    <lineage>
        <taxon>unclassified sequences</taxon>
        <taxon>metagenomes</taxon>
        <taxon>ecological metagenomes</taxon>
    </lineage>
</organism>
<gene>
    <name evidence="2" type="ORF">S01H1_11391</name>
</gene>
<reference evidence="2" key="1">
    <citation type="journal article" date="2014" name="Front. Microbiol.">
        <title>High frequency of phylogenetically diverse reductive dehalogenase-homologous genes in deep subseafloor sedimentary metagenomes.</title>
        <authorList>
            <person name="Kawai M."/>
            <person name="Futagami T."/>
            <person name="Toyoda A."/>
            <person name="Takaki Y."/>
            <person name="Nishi S."/>
            <person name="Hori S."/>
            <person name="Arai W."/>
            <person name="Tsubouchi T."/>
            <person name="Morono Y."/>
            <person name="Uchiyama I."/>
            <person name="Ito T."/>
            <person name="Fujiyama A."/>
            <person name="Inagaki F."/>
            <person name="Takami H."/>
        </authorList>
    </citation>
    <scope>NUCLEOTIDE SEQUENCE</scope>
    <source>
        <strain evidence="2">Expedition CK06-06</strain>
    </source>
</reference>